<feature type="compositionally biased region" description="Pro residues" evidence="6">
    <location>
        <begin position="38"/>
        <end position="51"/>
    </location>
</feature>
<dbReference type="PANTHER" id="PTHR21013">
    <property type="entry name" value="ATP SYNTHASE MITOCHONDRIAL F1 COMPLEX ASSEMBLY FACTOR 2/ATP12 PROTEIN, MITOCHONDRIAL PRECURSOR"/>
    <property type="match status" value="1"/>
</dbReference>
<keyword evidence="5" id="KW-0143">Chaperone</keyword>
<dbReference type="SUPFAM" id="SSF160909">
    <property type="entry name" value="ATP12-like"/>
    <property type="match status" value="1"/>
</dbReference>
<name>A0A6G1H1R3_9PEZI</name>
<evidence type="ECO:0000256" key="2">
    <source>
        <dbReference type="ARBA" id="ARBA00008231"/>
    </source>
</evidence>
<dbReference type="Pfam" id="PF07542">
    <property type="entry name" value="ATP12"/>
    <property type="match status" value="1"/>
</dbReference>
<dbReference type="GO" id="GO:0033615">
    <property type="term" value="P:mitochondrial proton-transporting ATP synthase complex assembly"/>
    <property type="evidence" value="ECO:0007669"/>
    <property type="project" value="TreeGrafter"/>
</dbReference>
<dbReference type="Proteomes" id="UP000800041">
    <property type="component" value="Unassembled WGS sequence"/>
</dbReference>
<dbReference type="InterPro" id="IPR042272">
    <property type="entry name" value="ATP12_ATP_synth-F1-assembly_N"/>
</dbReference>
<accession>A0A6G1H1R3</accession>
<feature type="region of interest" description="Disordered" evidence="6">
    <location>
        <begin position="32"/>
        <end position="61"/>
    </location>
</feature>
<dbReference type="Gene3D" id="1.10.3580.10">
    <property type="entry name" value="ATP12 ATPase"/>
    <property type="match status" value="1"/>
</dbReference>
<evidence type="ECO:0000256" key="1">
    <source>
        <dbReference type="ARBA" id="ARBA00004173"/>
    </source>
</evidence>
<dbReference type="PANTHER" id="PTHR21013:SF10">
    <property type="entry name" value="ATP SYNTHASE MITOCHONDRIAL F1 COMPLEX ASSEMBLY FACTOR 2"/>
    <property type="match status" value="1"/>
</dbReference>
<proteinExistence type="inferred from homology"/>
<keyword evidence="3" id="KW-0809">Transit peptide</keyword>
<dbReference type="InterPro" id="IPR023335">
    <property type="entry name" value="ATP12_ortho_dom_sf"/>
</dbReference>
<dbReference type="EMBL" id="ML977155">
    <property type="protein sequence ID" value="KAF1986908.1"/>
    <property type="molecule type" value="Genomic_DNA"/>
</dbReference>
<evidence type="ECO:0000313" key="7">
    <source>
        <dbReference type="EMBL" id="KAF1986908.1"/>
    </source>
</evidence>
<dbReference type="InterPro" id="IPR011419">
    <property type="entry name" value="ATP12_ATP_synth-F1-assembly"/>
</dbReference>
<keyword evidence="8" id="KW-1185">Reference proteome</keyword>
<reference evidence="7" key="1">
    <citation type="journal article" date="2020" name="Stud. Mycol.">
        <title>101 Dothideomycetes genomes: a test case for predicting lifestyles and emergence of pathogens.</title>
        <authorList>
            <person name="Haridas S."/>
            <person name="Albert R."/>
            <person name="Binder M."/>
            <person name="Bloem J."/>
            <person name="Labutti K."/>
            <person name="Salamov A."/>
            <person name="Andreopoulos B."/>
            <person name="Baker S."/>
            <person name="Barry K."/>
            <person name="Bills G."/>
            <person name="Bluhm B."/>
            <person name="Cannon C."/>
            <person name="Castanera R."/>
            <person name="Culley D."/>
            <person name="Daum C."/>
            <person name="Ezra D."/>
            <person name="Gonzalez J."/>
            <person name="Henrissat B."/>
            <person name="Kuo A."/>
            <person name="Liang C."/>
            <person name="Lipzen A."/>
            <person name="Lutzoni F."/>
            <person name="Magnuson J."/>
            <person name="Mondo S."/>
            <person name="Nolan M."/>
            <person name="Ohm R."/>
            <person name="Pangilinan J."/>
            <person name="Park H.-J."/>
            <person name="Ramirez L."/>
            <person name="Alfaro M."/>
            <person name="Sun H."/>
            <person name="Tritt A."/>
            <person name="Yoshinaga Y."/>
            <person name="Zwiers L.-H."/>
            <person name="Turgeon B."/>
            <person name="Goodwin S."/>
            <person name="Spatafora J."/>
            <person name="Crous P."/>
            <person name="Grigoriev I."/>
        </authorList>
    </citation>
    <scope>NUCLEOTIDE SEQUENCE</scope>
    <source>
        <strain evidence="7">CBS 113979</strain>
    </source>
</reference>
<evidence type="ECO:0000256" key="5">
    <source>
        <dbReference type="ARBA" id="ARBA00023186"/>
    </source>
</evidence>
<dbReference type="AlphaFoldDB" id="A0A6G1H1R3"/>
<dbReference type="GO" id="GO:0005739">
    <property type="term" value="C:mitochondrion"/>
    <property type="evidence" value="ECO:0007669"/>
    <property type="project" value="UniProtKB-SubCell"/>
</dbReference>
<evidence type="ECO:0000256" key="3">
    <source>
        <dbReference type="ARBA" id="ARBA00022946"/>
    </source>
</evidence>
<evidence type="ECO:0000256" key="6">
    <source>
        <dbReference type="SAM" id="MobiDB-lite"/>
    </source>
</evidence>
<comment type="subcellular location">
    <subcellularLocation>
        <location evidence="1">Mitochondrion</location>
    </subcellularLocation>
</comment>
<organism evidence="7 8">
    <name type="scientific">Aulographum hederae CBS 113979</name>
    <dbReference type="NCBI Taxonomy" id="1176131"/>
    <lineage>
        <taxon>Eukaryota</taxon>
        <taxon>Fungi</taxon>
        <taxon>Dikarya</taxon>
        <taxon>Ascomycota</taxon>
        <taxon>Pezizomycotina</taxon>
        <taxon>Dothideomycetes</taxon>
        <taxon>Pleosporomycetidae</taxon>
        <taxon>Aulographales</taxon>
        <taxon>Aulographaceae</taxon>
    </lineage>
</organism>
<evidence type="ECO:0000256" key="4">
    <source>
        <dbReference type="ARBA" id="ARBA00023128"/>
    </source>
</evidence>
<dbReference type="OrthoDB" id="5322896at2759"/>
<dbReference type="Gene3D" id="3.30.2180.10">
    <property type="entry name" value="ATP12-like"/>
    <property type="match status" value="1"/>
</dbReference>
<evidence type="ECO:0000313" key="8">
    <source>
        <dbReference type="Proteomes" id="UP000800041"/>
    </source>
</evidence>
<keyword evidence="4" id="KW-0496">Mitochondrion</keyword>
<sequence>MDSLRPAQVCLRRLALPQRPTKRLRCLHTSIANSANPTPHPTIPGPPPQSPAPDVSRPEDRVARKRKQLELIKKGQEIRANTGRPTSVLQKRFWKDVKVEESPGLQIHLDKRPVRAAGKSILNLPYNKFPLATAIALEWDLLVSAQQALKYHYIPLTSLASRAVDIDQADAKGEASVRDEIVKVMMRYLRTDTLLCWAPERSVHDAPMYEQSEERTKSLRQVQEEGAMPIVEHLTTVVWPGLEIQPVLDNDSILPAPQSPMTIEVIKSWMSGLPAYELAGLERGVLATKSLLVAVRLLVEWSQEFAHLRPKNTKIRRFGIEEAAEACTAEVKWQTDMWGEVEDTHDVEKEDLRRQLGSVVLLVSG</sequence>
<comment type="similarity">
    <text evidence="2">Belongs to the ATP12 family.</text>
</comment>
<gene>
    <name evidence="7" type="ORF">K402DRAFT_68838</name>
</gene>
<protein>
    <submittedName>
        <fullName evidence="7">F1-ATP synthase assembly protein</fullName>
    </submittedName>
</protein>